<keyword evidence="2 5" id="KW-0812">Transmembrane</keyword>
<sequence>MIDMKNNNNLNVPQGIGLKSISHLPVAILILFNYLTYKLLSNKFHIDELVGSTMFGEIVSVINIVTGIATILVIWLLFSFILYIGVNSLLGKPVLFRDMLKVVSLSFIPMVIASVIINIITIFDAPVIDLRNITDVTKFQQEIDSSFYKQITDSVRIIGYVSSTILCWFLIKHFVKVTTWASVIVVYTPILMFVILFISARLIFS</sequence>
<dbReference type="Pfam" id="PF04893">
    <property type="entry name" value="Yip1"/>
    <property type="match status" value="1"/>
</dbReference>
<gene>
    <name evidence="7" type="ordered locus">GWCH70_3074</name>
</gene>
<dbReference type="EMBL" id="CP001638">
    <property type="protein sequence ID" value="ACS25737.1"/>
    <property type="molecule type" value="Genomic_DNA"/>
</dbReference>
<evidence type="ECO:0000256" key="4">
    <source>
        <dbReference type="ARBA" id="ARBA00023136"/>
    </source>
</evidence>
<name>C5D899_GEOSW</name>
<evidence type="ECO:0000256" key="5">
    <source>
        <dbReference type="SAM" id="Phobius"/>
    </source>
</evidence>
<dbReference type="STRING" id="471223.GWCH70_3074"/>
<dbReference type="AlphaFoldDB" id="C5D899"/>
<feature type="domain" description="Yip1" evidence="6">
    <location>
        <begin position="28"/>
        <end position="197"/>
    </location>
</feature>
<dbReference type="GO" id="GO:0016020">
    <property type="term" value="C:membrane"/>
    <property type="evidence" value="ECO:0007669"/>
    <property type="project" value="UniProtKB-SubCell"/>
</dbReference>
<feature type="transmembrane region" description="Helical" evidence="5">
    <location>
        <begin position="61"/>
        <end position="84"/>
    </location>
</feature>
<dbReference type="HOGENOM" id="CLU_1335938_0_0_9"/>
<feature type="transmembrane region" description="Helical" evidence="5">
    <location>
        <begin position="181"/>
        <end position="204"/>
    </location>
</feature>
<evidence type="ECO:0000256" key="3">
    <source>
        <dbReference type="ARBA" id="ARBA00022989"/>
    </source>
</evidence>
<organism evidence="7">
    <name type="scientific">Geobacillus sp. (strain WCH70)</name>
    <dbReference type="NCBI Taxonomy" id="471223"/>
    <lineage>
        <taxon>Bacteria</taxon>
        <taxon>Bacillati</taxon>
        <taxon>Bacillota</taxon>
        <taxon>Bacilli</taxon>
        <taxon>Bacillales</taxon>
        <taxon>Anoxybacillaceae</taxon>
        <taxon>Geobacillus</taxon>
    </lineage>
</organism>
<proteinExistence type="predicted"/>
<evidence type="ECO:0000259" key="6">
    <source>
        <dbReference type="Pfam" id="PF04893"/>
    </source>
</evidence>
<evidence type="ECO:0000256" key="1">
    <source>
        <dbReference type="ARBA" id="ARBA00004141"/>
    </source>
</evidence>
<evidence type="ECO:0000313" key="7">
    <source>
        <dbReference type="EMBL" id="ACS25737.1"/>
    </source>
</evidence>
<comment type="subcellular location">
    <subcellularLocation>
        <location evidence="1">Membrane</location>
        <topology evidence="1">Multi-pass membrane protein</topology>
    </subcellularLocation>
</comment>
<protein>
    <recommendedName>
        <fullName evidence="6">Yip1 domain-containing protein</fullName>
    </recommendedName>
</protein>
<feature type="transmembrane region" description="Helical" evidence="5">
    <location>
        <begin position="20"/>
        <end position="40"/>
    </location>
</feature>
<keyword evidence="3 5" id="KW-1133">Transmembrane helix</keyword>
<accession>C5D899</accession>
<keyword evidence="4 5" id="KW-0472">Membrane</keyword>
<feature type="transmembrane region" description="Helical" evidence="5">
    <location>
        <begin position="104"/>
        <end position="123"/>
    </location>
</feature>
<dbReference type="InterPro" id="IPR006977">
    <property type="entry name" value="Yip1_dom"/>
</dbReference>
<evidence type="ECO:0000256" key="2">
    <source>
        <dbReference type="ARBA" id="ARBA00022692"/>
    </source>
</evidence>
<reference evidence="7" key="1">
    <citation type="submission" date="2009-06" db="EMBL/GenBank/DDBJ databases">
        <title>Complete sequence of chromosome of Geopacillus sp. WCH70.</title>
        <authorList>
            <consortium name="US DOE Joint Genome Institute"/>
            <person name="Lucas S."/>
            <person name="Copeland A."/>
            <person name="Lapidus A."/>
            <person name="Glavina del Rio T."/>
            <person name="Dalin E."/>
            <person name="Tice H."/>
            <person name="Bruce D."/>
            <person name="Goodwin L."/>
            <person name="Pitluck S."/>
            <person name="Chertkov O."/>
            <person name="Brettin T."/>
            <person name="Detter J.C."/>
            <person name="Han C."/>
            <person name="Larimer F."/>
            <person name="Land M."/>
            <person name="Hauser L."/>
            <person name="Kyrpides N."/>
            <person name="Mikhailova N."/>
            <person name="Brumm P."/>
            <person name="Mead D.A."/>
            <person name="Richardson P."/>
        </authorList>
    </citation>
    <scope>NUCLEOTIDE SEQUENCE [LARGE SCALE GENOMIC DNA]</scope>
    <source>
        <strain evidence="7">WCH70</strain>
    </source>
</reference>
<dbReference type="KEGG" id="gwc:GWCH70_3074"/>